<dbReference type="Gene3D" id="2.30.30.40">
    <property type="entry name" value="SH3 Domains"/>
    <property type="match status" value="1"/>
</dbReference>
<reference evidence="5" key="1">
    <citation type="submission" date="2017-09" db="EMBL/GenBank/DDBJ databases">
        <title>FDA dAtabase for Regulatory Grade micrObial Sequences (FDA-ARGOS): Supporting development and validation of Infectious Disease Dx tests.</title>
        <authorList>
            <person name="Minogue T."/>
            <person name="Wolcott M."/>
            <person name="Wasieloski L."/>
            <person name="Aguilar W."/>
            <person name="Moore D."/>
            <person name="Tallon L."/>
            <person name="Sadzewicz L."/>
            <person name="Ott S."/>
            <person name="Zhao X."/>
            <person name="Nagaraj S."/>
            <person name="Vavikolanu K."/>
            <person name="Aluvathingal J."/>
            <person name="Nadendla S."/>
            <person name="Sichtig H."/>
        </authorList>
    </citation>
    <scope>NUCLEOTIDE SEQUENCE [LARGE SCALE GENOMIC DNA]</scope>
    <source>
        <strain evidence="5">FDAARGOS_390</strain>
    </source>
</reference>
<sequence length="317" mass="34090">MKTIDGNIDERTTLTSNNRLELLLFRLGSVRPNAARALYGINVFKIREIATMPEVTPIAGSAAHILGAVDIRGQIIPVIDLASLIGTRTDSAPAILLVTEFSRGTQAFAVEEVEDIVRLEWNQVLSAESSGTSGYVTGIARLGDADGQSRLAQILDVEQVMRDVFPEQHEDVKPADVGAAVRASSGSILAVDDSGFARALLDQALTALQAPHMMASNGEMAWQMLLKLTEQAEQEGVPVRDKVSLVVTDLEMPEMDGFTLTRKIKADDRLRHIPVLIHSSLTGEANETHARNTGANGYIAKFSPAELSAAIRNALAA</sequence>
<feature type="domain" description="Response regulatory" evidence="2">
    <location>
        <begin position="187"/>
        <end position="316"/>
    </location>
</feature>
<dbReference type="SMART" id="SM00448">
    <property type="entry name" value="REC"/>
    <property type="match status" value="1"/>
</dbReference>
<dbReference type="Pfam" id="PF01584">
    <property type="entry name" value="CheW"/>
    <property type="match status" value="1"/>
</dbReference>
<dbReference type="GO" id="GO:0000160">
    <property type="term" value="P:phosphorelay signal transduction system"/>
    <property type="evidence" value="ECO:0007669"/>
    <property type="project" value="InterPro"/>
</dbReference>
<comment type="caution">
    <text evidence="4">The sequence shown here is derived from an EMBL/GenBank/DDBJ whole genome shotgun (WGS) entry which is preliminary data.</text>
</comment>
<dbReference type="Proteomes" id="UP000220629">
    <property type="component" value="Unassembled WGS sequence"/>
</dbReference>
<gene>
    <name evidence="4" type="ORF">CRM94_04455</name>
</gene>
<dbReference type="PIRSF" id="PIRSF002867">
    <property type="entry name" value="CheV"/>
    <property type="match status" value="1"/>
</dbReference>
<dbReference type="PROSITE" id="PS50851">
    <property type="entry name" value="CHEW"/>
    <property type="match status" value="1"/>
</dbReference>
<dbReference type="SMART" id="SM00260">
    <property type="entry name" value="CheW"/>
    <property type="match status" value="1"/>
</dbReference>
<dbReference type="EMBL" id="PDDY01000001">
    <property type="protein sequence ID" value="PEH41471.1"/>
    <property type="molecule type" value="Genomic_DNA"/>
</dbReference>
<accession>A0A2A7SD17</accession>
<evidence type="ECO:0000313" key="5">
    <source>
        <dbReference type="Proteomes" id="UP000220629"/>
    </source>
</evidence>
<evidence type="ECO:0000256" key="1">
    <source>
        <dbReference type="PROSITE-ProRule" id="PRU00169"/>
    </source>
</evidence>
<dbReference type="PANTHER" id="PTHR47233">
    <property type="entry name" value="CHEMOTAXIS PROTEIN CHEV"/>
    <property type="match status" value="1"/>
</dbReference>
<dbReference type="AlphaFoldDB" id="A0A2A7SD17"/>
<dbReference type="InterPro" id="IPR002545">
    <property type="entry name" value="CheW-lke_dom"/>
</dbReference>
<evidence type="ECO:0000313" key="4">
    <source>
        <dbReference type="EMBL" id="PEH41471.1"/>
    </source>
</evidence>
<feature type="domain" description="CheW-like" evidence="3">
    <location>
        <begin position="19"/>
        <end position="166"/>
    </location>
</feature>
<keyword evidence="1" id="KW-0597">Phosphoprotein</keyword>
<feature type="modified residue" description="4-aspartylphosphate" evidence="1">
    <location>
        <position position="249"/>
    </location>
</feature>
<evidence type="ECO:0000259" key="3">
    <source>
        <dbReference type="PROSITE" id="PS50851"/>
    </source>
</evidence>
<dbReference type="InterPro" id="IPR036061">
    <property type="entry name" value="CheW-like_dom_sf"/>
</dbReference>
<name>A0A2A7SD17_BURGA</name>
<dbReference type="InterPro" id="IPR011006">
    <property type="entry name" value="CheY-like_superfamily"/>
</dbReference>
<evidence type="ECO:0000259" key="2">
    <source>
        <dbReference type="PROSITE" id="PS50110"/>
    </source>
</evidence>
<dbReference type="Pfam" id="PF00072">
    <property type="entry name" value="Response_reg"/>
    <property type="match status" value="1"/>
</dbReference>
<dbReference type="InterPro" id="IPR024181">
    <property type="entry name" value="Chemotax_regulator_CheV"/>
</dbReference>
<dbReference type="PANTHER" id="PTHR47233:SF4">
    <property type="entry name" value="CHEMOTAXIS SIGNAL TRANSDUCTION PROTEIN"/>
    <property type="match status" value="1"/>
</dbReference>
<dbReference type="Gene3D" id="3.40.50.2300">
    <property type="match status" value="1"/>
</dbReference>
<proteinExistence type="predicted"/>
<organism evidence="4 5">
    <name type="scientific">Burkholderia gladioli</name>
    <name type="common">Pseudomonas marginata</name>
    <name type="synonym">Phytomonas marginata</name>
    <dbReference type="NCBI Taxonomy" id="28095"/>
    <lineage>
        <taxon>Bacteria</taxon>
        <taxon>Pseudomonadati</taxon>
        <taxon>Pseudomonadota</taxon>
        <taxon>Betaproteobacteria</taxon>
        <taxon>Burkholderiales</taxon>
        <taxon>Burkholderiaceae</taxon>
        <taxon>Burkholderia</taxon>
    </lineage>
</organism>
<protein>
    <submittedName>
        <fullName evidence="4">Chemotaxis protein CheV</fullName>
    </submittedName>
</protein>
<dbReference type="Gene3D" id="2.40.50.180">
    <property type="entry name" value="CheA-289, Domain 4"/>
    <property type="match status" value="1"/>
</dbReference>
<dbReference type="PROSITE" id="PS50110">
    <property type="entry name" value="RESPONSE_REGULATORY"/>
    <property type="match status" value="1"/>
</dbReference>
<dbReference type="GO" id="GO:0006935">
    <property type="term" value="P:chemotaxis"/>
    <property type="evidence" value="ECO:0007669"/>
    <property type="project" value="InterPro"/>
</dbReference>
<dbReference type="RefSeq" id="WP_098151583.1">
    <property type="nucleotide sequence ID" value="NZ_CADEQH010000008.1"/>
</dbReference>
<dbReference type="SUPFAM" id="SSF52172">
    <property type="entry name" value="CheY-like"/>
    <property type="match status" value="1"/>
</dbReference>
<dbReference type="SUPFAM" id="SSF50341">
    <property type="entry name" value="CheW-like"/>
    <property type="match status" value="1"/>
</dbReference>
<dbReference type="InterPro" id="IPR001789">
    <property type="entry name" value="Sig_transdc_resp-reg_receiver"/>
</dbReference>